<evidence type="ECO:0000313" key="1">
    <source>
        <dbReference type="EMBL" id="KXZ47784.1"/>
    </source>
</evidence>
<dbReference type="Proteomes" id="UP000075714">
    <property type="component" value="Unassembled WGS sequence"/>
</dbReference>
<name>A0A150GD70_GONPE</name>
<proteinExistence type="predicted"/>
<keyword evidence="2" id="KW-1185">Reference proteome</keyword>
<gene>
    <name evidence="1" type="ORF">GPECTOR_33g666</name>
</gene>
<accession>A0A150GD70</accession>
<dbReference type="AlphaFoldDB" id="A0A150GD70"/>
<organism evidence="1 2">
    <name type="scientific">Gonium pectorale</name>
    <name type="common">Green alga</name>
    <dbReference type="NCBI Taxonomy" id="33097"/>
    <lineage>
        <taxon>Eukaryota</taxon>
        <taxon>Viridiplantae</taxon>
        <taxon>Chlorophyta</taxon>
        <taxon>core chlorophytes</taxon>
        <taxon>Chlorophyceae</taxon>
        <taxon>CS clade</taxon>
        <taxon>Chlamydomonadales</taxon>
        <taxon>Volvocaceae</taxon>
        <taxon>Gonium</taxon>
    </lineage>
</organism>
<evidence type="ECO:0000313" key="2">
    <source>
        <dbReference type="Proteomes" id="UP000075714"/>
    </source>
</evidence>
<sequence>MSVVQSPLRAHERRLAELVEMLIRAARARVGHQSFGARELATLLFSLSRLGYWQPPLLHLAASLADYGAERLRSGDAISASTVLQVLSMARVAAAAGQPSAARLLEDTVLVSGA</sequence>
<protein>
    <submittedName>
        <fullName evidence="1">Uncharacterized protein</fullName>
    </submittedName>
</protein>
<comment type="caution">
    <text evidence="1">The sequence shown here is derived from an EMBL/GenBank/DDBJ whole genome shotgun (WGS) entry which is preliminary data.</text>
</comment>
<reference evidence="2" key="1">
    <citation type="journal article" date="2016" name="Nat. Commun.">
        <title>The Gonium pectorale genome demonstrates co-option of cell cycle regulation during the evolution of multicellularity.</title>
        <authorList>
            <person name="Hanschen E.R."/>
            <person name="Marriage T.N."/>
            <person name="Ferris P.J."/>
            <person name="Hamaji T."/>
            <person name="Toyoda A."/>
            <person name="Fujiyama A."/>
            <person name="Neme R."/>
            <person name="Noguchi H."/>
            <person name="Minakuchi Y."/>
            <person name="Suzuki M."/>
            <person name="Kawai-Toyooka H."/>
            <person name="Smith D.R."/>
            <person name="Sparks H."/>
            <person name="Anderson J."/>
            <person name="Bakaric R."/>
            <person name="Luria V."/>
            <person name="Karger A."/>
            <person name="Kirschner M.W."/>
            <person name="Durand P.M."/>
            <person name="Michod R.E."/>
            <person name="Nozaki H."/>
            <person name="Olson B.J."/>
        </authorList>
    </citation>
    <scope>NUCLEOTIDE SEQUENCE [LARGE SCALE GENOMIC DNA]</scope>
    <source>
        <strain evidence="2">NIES-2863</strain>
    </source>
</reference>
<dbReference type="EMBL" id="LSYV01000034">
    <property type="protein sequence ID" value="KXZ47784.1"/>
    <property type="molecule type" value="Genomic_DNA"/>
</dbReference>